<name>A0A095D3Z3_CRYD2</name>
<reference evidence="2 3" key="1">
    <citation type="journal article" date="2011" name="MBio">
        <title>Genome variation in Cryptococcus gattii, an emerging pathogen of immunocompetent hosts.</title>
        <authorList>
            <person name="D'Souza C.A."/>
            <person name="Kronstad J.W."/>
            <person name="Taylor G."/>
            <person name="Warren R."/>
            <person name="Yuen M."/>
            <person name="Hu G."/>
            <person name="Jung W.H."/>
            <person name="Sham A."/>
            <person name="Kidd S.E."/>
            <person name="Tangen K."/>
            <person name="Lee N."/>
            <person name="Zeilmaker T."/>
            <person name="Sawkins J."/>
            <person name="McVicker G."/>
            <person name="Shah S."/>
            <person name="Gnerre S."/>
            <person name="Griggs A."/>
            <person name="Zeng Q."/>
            <person name="Bartlett K."/>
            <person name="Li W."/>
            <person name="Wang X."/>
            <person name="Heitman J."/>
            <person name="Stajich J.E."/>
            <person name="Fraser J.A."/>
            <person name="Meyer W."/>
            <person name="Carter D."/>
            <person name="Schein J."/>
            <person name="Krzywinski M."/>
            <person name="Kwon-Chung K.J."/>
            <person name="Varma A."/>
            <person name="Wang J."/>
            <person name="Brunham R."/>
            <person name="Fyfe M."/>
            <person name="Ouellette B.F."/>
            <person name="Siddiqui A."/>
            <person name="Marra M."/>
            <person name="Jones S."/>
            <person name="Holt R."/>
            <person name="Birren B.W."/>
            <person name="Galagan J.E."/>
            <person name="Cuomo C.A."/>
        </authorList>
    </citation>
    <scope>NUCLEOTIDE SEQUENCE [LARGE SCALE GENOMIC DNA]</scope>
    <source>
        <strain evidence="2 3">R265</strain>
    </source>
</reference>
<proteinExistence type="predicted"/>
<evidence type="ECO:0000313" key="2">
    <source>
        <dbReference type="EMBL" id="KGB76016.1"/>
    </source>
</evidence>
<dbReference type="HOGENOM" id="CLU_128874_2_1_1"/>
<dbReference type="KEGG" id="cdeu:CNBG_1854"/>
<dbReference type="OMA" id="DFKHDVE"/>
<dbReference type="STRING" id="294750.A0A095D3Z3"/>
<gene>
    <name evidence="2" type="ORF">CNBG_1854</name>
</gene>
<keyword evidence="3" id="KW-1185">Reference proteome</keyword>
<sequence length="121" mass="12592">MSVVRFLGTRVPFSRAIRPFSSSALSQKSLTDSVKETAENLNKKVGQTLASGIDSTEKAAQSAKSTINTKAPSEGEVKSAADNLGSKAAETVESARQGANHTLGQAAGSARDAKDEVKKNI</sequence>
<dbReference type="AlphaFoldDB" id="A0A095D3Z3"/>
<dbReference type="VEuPathDB" id="FungiDB:CNBG_1854"/>
<dbReference type="RefSeq" id="XP_062881923.1">
    <property type="nucleotide sequence ID" value="XM_063025968.1"/>
</dbReference>
<evidence type="ECO:0000313" key="3">
    <source>
        <dbReference type="Proteomes" id="UP000029445"/>
    </source>
</evidence>
<dbReference type="Proteomes" id="UP000029445">
    <property type="component" value="Chromosome 5"/>
</dbReference>
<reference evidence="2 3" key="2">
    <citation type="journal article" date="2018" name="Proc. Natl. Acad. Sci.">
        <title>RNAi is a critical determinant of centromere evolution in closely related fungi.</title>
        <authorList>
            <person name="Yadav V."/>
            <person name="Sun S."/>
            <person name="Billmyre R.B."/>
            <person name="Thimmappa B.C."/>
            <person name="Shea T."/>
            <person name="Lintner R."/>
            <person name="Bakkeren G."/>
            <person name="Cuomo C.A."/>
            <person name="Heitman J."/>
            <person name="Sanyal K."/>
        </authorList>
    </citation>
    <scope>NUCLEOTIDE SEQUENCE [LARGE SCALE GENOMIC DNA]</scope>
    <source>
        <strain evidence="2 3">R265</strain>
    </source>
</reference>
<dbReference type="OrthoDB" id="4023585at2759"/>
<accession>A0A095D3Z3</accession>
<feature type="compositionally biased region" description="Polar residues" evidence="1">
    <location>
        <begin position="53"/>
        <end position="71"/>
    </location>
</feature>
<evidence type="ECO:0000256" key="1">
    <source>
        <dbReference type="SAM" id="MobiDB-lite"/>
    </source>
</evidence>
<feature type="region of interest" description="Disordered" evidence="1">
    <location>
        <begin position="53"/>
        <end position="121"/>
    </location>
</feature>
<feature type="compositionally biased region" description="Basic and acidic residues" evidence="1">
    <location>
        <begin position="111"/>
        <end position="121"/>
    </location>
</feature>
<dbReference type="EMBL" id="CP025763">
    <property type="protein sequence ID" value="KGB76016.1"/>
    <property type="molecule type" value="Genomic_DNA"/>
</dbReference>
<dbReference type="GeneID" id="88178242"/>
<protein>
    <submittedName>
        <fullName evidence="2">Uncharacterized protein</fullName>
    </submittedName>
</protein>
<organism evidence="2 3">
    <name type="scientific">Cryptococcus deuterogattii (strain R265)</name>
    <name type="common">Cryptococcus gattii VGII (strain R265)</name>
    <dbReference type="NCBI Taxonomy" id="294750"/>
    <lineage>
        <taxon>Eukaryota</taxon>
        <taxon>Fungi</taxon>
        <taxon>Dikarya</taxon>
        <taxon>Basidiomycota</taxon>
        <taxon>Agaricomycotina</taxon>
        <taxon>Tremellomycetes</taxon>
        <taxon>Tremellales</taxon>
        <taxon>Cryptococcaceae</taxon>
        <taxon>Cryptococcus</taxon>
        <taxon>Cryptococcus gattii species complex</taxon>
    </lineage>
</organism>
<dbReference type="Gene3D" id="1.20.120.20">
    <property type="entry name" value="Apolipoprotein"/>
    <property type="match status" value="1"/>
</dbReference>